<dbReference type="OrthoDB" id="590761at2759"/>
<dbReference type="InterPro" id="IPR023398">
    <property type="entry name" value="TIF_eIF4e-like"/>
</dbReference>
<dbReference type="InterPro" id="IPR001040">
    <property type="entry name" value="TIF_eIF_4E"/>
</dbReference>
<gene>
    <name evidence="2" type="ORF">NEQG_01107</name>
</gene>
<sequence>MANQKLASTLILSSVFRCLTVKGDTEDFKSKIKQEATVETQEEFLYLIRRLQKLQDIKPITDLSLFKKGIEPMWEDPSNLNGGKWIIKIKKNTAEQRLFESLFIWMALVPFSTMDVNGIVVSVRGHHTILSLWTKSCPSEEERHIQEKEIRNTLELKQIIPVSFKGNDESLKDKSSFRHTVKDKISKQ</sequence>
<name>I3EGS0_NEMP3</name>
<dbReference type="STRING" id="935791.I3EGS0"/>
<accession>I3EGS0</accession>
<dbReference type="Gene3D" id="3.30.760.10">
    <property type="entry name" value="RNA Cap, Translation Initiation Factor Eif4e"/>
    <property type="match status" value="1"/>
</dbReference>
<keyword evidence="1" id="KW-0648">Protein biosynthesis</keyword>
<dbReference type="InParanoid" id="I3EGS0"/>
<evidence type="ECO:0000256" key="1">
    <source>
        <dbReference type="RuleBase" id="RU004374"/>
    </source>
</evidence>
<comment type="similarity">
    <text evidence="1">Belongs to the eukaryotic initiation factor 4E family.</text>
</comment>
<evidence type="ECO:0000313" key="3">
    <source>
        <dbReference type="Proteomes" id="UP000002872"/>
    </source>
</evidence>
<dbReference type="PANTHER" id="PTHR11960">
    <property type="entry name" value="EUKARYOTIC TRANSLATION INITIATION FACTOR 4E RELATED"/>
    <property type="match status" value="1"/>
</dbReference>
<dbReference type="Pfam" id="PF01652">
    <property type="entry name" value="IF4E"/>
    <property type="match status" value="1"/>
</dbReference>
<dbReference type="SUPFAM" id="SSF55418">
    <property type="entry name" value="eIF4e-like"/>
    <property type="match status" value="1"/>
</dbReference>
<dbReference type="PROSITE" id="PS00813">
    <property type="entry name" value="IF4E"/>
    <property type="match status" value="1"/>
</dbReference>
<dbReference type="VEuPathDB" id="MicrosporidiaDB:NEQG_01107"/>
<reference evidence="2" key="1">
    <citation type="submission" date="2011-01" db="EMBL/GenBank/DDBJ databases">
        <title>The Genome Sequence of Nematocida parisii strain ERTm3.</title>
        <authorList>
            <consortium name="The Broad Institute Genome Sequencing Platform"/>
            <consortium name="The Broad Institute Genome Sequencing Center for Infectious Disease"/>
            <person name="Cuomo C."/>
            <person name="Troemel E."/>
            <person name="Young S.K."/>
            <person name="Zeng Q."/>
            <person name="Gargeya S."/>
            <person name="Fitzgerald M."/>
            <person name="Haas B."/>
            <person name="Abouelleil A."/>
            <person name="Alvarado L."/>
            <person name="Arachchi H.M."/>
            <person name="Berlin A."/>
            <person name="Chapman S.B."/>
            <person name="Gearin G."/>
            <person name="Goldberg J."/>
            <person name="Griggs A."/>
            <person name="Gujja S."/>
            <person name="Hansen M."/>
            <person name="Heiman D."/>
            <person name="Howarth C."/>
            <person name="Larimer J."/>
            <person name="Lui A."/>
            <person name="MacDonald P.J.P."/>
            <person name="McCowen C."/>
            <person name="Montmayeur A."/>
            <person name="Murphy C."/>
            <person name="Neiman D."/>
            <person name="Pearson M."/>
            <person name="Priest M."/>
            <person name="Roberts A."/>
            <person name="Saif S."/>
            <person name="Shea T."/>
            <person name="Sisk P."/>
            <person name="Stolte C."/>
            <person name="Sykes S."/>
            <person name="Wortman J."/>
            <person name="Nusbaum C."/>
            <person name="Birren B."/>
        </authorList>
    </citation>
    <scope>NUCLEOTIDE SEQUENCE</scope>
    <source>
        <strain evidence="2">ERTm3</strain>
    </source>
</reference>
<protein>
    <recommendedName>
        <fullName evidence="4">Translation initiation factor 4E</fullName>
    </recommendedName>
</protein>
<proteinExistence type="inferred from homology"/>
<organism evidence="2 3">
    <name type="scientific">Nematocida parisii (strain ERTm3)</name>
    <name type="common">Nematode killer fungus</name>
    <dbReference type="NCBI Taxonomy" id="935791"/>
    <lineage>
        <taxon>Eukaryota</taxon>
        <taxon>Fungi</taxon>
        <taxon>Fungi incertae sedis</taxon>
        <taxon>Microsporidia</taxon>
        <taxon>Nematocida</taxon>
    </lineage>
</organism>
<dbReference type="AlphaFoldDB" id="I3EGS0"/>
<dbReference type="OMA" id="KTHNDSM"/>
<dbReference type="GO" id="GO:0000340">
    <property type="term" value="F:RNA 7-methylguanosine cap binding"/>
    <property type="evidence" value="ECO:0007669"/>
    <property type="project" value="TreeGrafter"/>
</dbReference>
<dbReference type="HOGENOM" id="CLU_043552_7_0_1"/>
<dbReference type="EMBL" id="GL870878">
    <property type="protein sequence ID" value="EIJ88417.1"/>
    <property type="molecule type" value="Genomic_DNA"/>
</dbReference>
<evidence type="ECO:0000313" key="2">
    <source>
        <dbReference type="EMBL" id="EIJ88417.1"/>
    </source>
</evidence>
<dbReference type="GO" id="GO:0016281">
    <property type="term" value="C:eukaryotic translation initiation factor 4F complex"/>
    <property type="evidence" value="ECO:0007669"/>
    <property type="project" value="TreeGrafter"/>
</dbReference>
<keyword evidence="1" id="KW-0694">RNA-binding</keyword>
<dbReference type="InterPro" id="IPR019770">
    <property type="entry name" value="TIF_eIF_4E_CS"/>
</dbReference>
<dbReference type="Proteomes" id="UP000002872">
    <property type="component" value="Unassembled WGS sequence"/>
</dbReference>
<dbReference type="GO" id="GO:0003743">
    <property type="term" value="F:translation initiation factor activity"/>
    <property type="evidence" value="ECO:0007669"/>
    <property type="project" value="UniProtKB-KW"/>
</dbReference>
<keyword evidence="3" id="KW-1185">Reference proteome</keyword>
<keyword evidence="1" id="KW-0396">Initiation factor</keyword>
<evidence type="ECO:0008006" key="4">
    <source>
        <dbReference type="Google" id="ProtNLM"/>
    </source>
</evidence>